<organism evidence="1 2">
    <name type="scientific">Puccinia coronata f. sp. avenae</name>
    <dbReference type="NCBI Taxonomy" id="200324"/>
    <lineage>
        <taxon>Eukaryota</taxon>
        <taxon>Fungi</taxon>
        <taxon>Dikarya</taxon>
        <taxon>Basidiomycota</taxon>
        <taxon>Pucciniomycotina</taxon>
        <taxon>Pucciniomycetes</taxon>
        <taxon>Pucciniales</taxon>
        <taxon>Pucciniaceae</taxon>
        <taxon>Puccinia</taxon>
    </lineage>
</organism>
<proteinExistence type="predicted"/>
<sequence>MFAAGFQAAIDQACSQLSIPPHIRAALLQLSGFFLASSSTTPTSLLTQPPPSFMLMAPHVILGHQGGKVRKIVLGYPLARIQWVAVHVEPGKQLKPASSLAKELGFKDMHTAGDKGIMTVHNKPFKAEVTLDSITPNHASTVMLVLSNSVYNPKHIQSLEKTEMKIIKHTVHVPGTKTADK</sequence>
<accession>A0A2N5TS92</accession>
<protein>
    <submittedName>
        <fullName evidence="1">Uncharacterized protein</fullName>
    </submittedName>
</protein>
<dbReference type="Proteomes" id="UP000235392">
    <property type="component" value="Unassembled WGS sequence"/>
</dbReference>
<evidence type="ECO:0000313" key="1">
    <source>
        <dbReference type="EMBL" id="PLW28375.1"/>
    </source>
</evidence>
<dbReference type="AlphaFoldDB" id="A0A2N5TS92"/>
<gene>
    <name evidence="1" type="ORF">PCASD_21087</name>
</gene>
<evidence type="ECO:0000313" key="2">
    <source>
        <dbReference type="Proteomes" id="UP000235392"/>
    </source>
</evidence>
<name>A0A2N5TS92_9BASI</name>
<reference evidence="1 2" key="1">
    <citation type="submission" date="2017-11" db="EMBL/GenBank/DDBJ databases">
        <title>De novo assembly and phasing of dikaryotic genomes from two isolates of Puccinia coronata f. sp. avenae, the causal agent of oat crown rust.</title>
        <authorList>
            <person name="Miller M.E."/>
            <person name="Zhang Y."/>
            <person name="Omidvar V."/>
            <person name="Sperschneider J."/>
            <person name="Schwessinger B."/>
            <person name="Raley C."/>
            <person name="Palmer J.M."/>
            <person name="Garnica D."/>
            <person name="Upadhyaya N."/>
            <person name="Rathjen J."/>
            <person name="Taylor J.M."/>
            <person name="Park R.F."/>
            <person name="Dodds P.N."/>
            <person name="Hirsch C.D."/>
            <person name="Kianian S.F."/>
            <person name="Figueroa M."/>
        </authorList>
    </citation>
    <scope>NUCLEOTIDE SEQUENCE [LARGE SCALE GENOMIC DNA]</scope>
    <source>
        <strain evidence="1">12SD80</strain>
    </source>
</reference>
<dbReference type="EMBL" id="PGCI01000367">
    <property type="protein sequence ID" value="PLW28375.1"/>
    <property type="molecule type" value="Genomic_DNA"/>
</dbReference>
<comment type="caution">
    <text evidence="1">The sequence shown here is derived from an EMBL/GenBank/DDBJ whole genome shotgun (WGS) entry which is preliminary data.</text>
</comment>